<comment type="caution">
    <text evidence="2">The sequence shown here is derived from an EMBL/GenBank/DDBJ whole genome shotgun (WGS) entry which is preliminary data.</text>
</comment>
<dbReference type="EMBL" id="JBBWUH010000009">
    <property type="protein sequence ID" value="KAK8157395.1"/>
    <property type="molecule type" value="Genomic_DNA"/>
</dbReference>
<organism evidence="2 3">
    <name type="scientific">Phyllosticta citrichinensis</name>
    <dbReference type="NCBI Taxonomy" id="1130410"/>
    <lineage>
        <taxon>Eukaryota</taxon>
        <taxon>Fungi</taxon>
        <taxon>Dikarya</taxon>
        <taxon>Ascomycota</taxon>
        <taxon>Pezizomycotina</taxon>
        <taxon>Dothideomycetes</taxon>
        <taxon>Dothideomycetes incertae sedis</taxon>
        <taxon>Botryosphaeriales</taxon>
        <taxon>Phyllostictaceae</taxon>
        <taxon>Phyllosticta</taxon>
    </lineage>
</organism>
<protein>
    <submittedName>
        <fullName evidence="2">Uncharacterized protein</fullName>
    </submittedName>
</protein>
<feature type="region of interest" description="Disordered" evidence="1">
    <location>
        <begin position="1"/>
        <end position="122"/>
    </location>
</feature>
<evidence type="ECO:0000313" key="2">
    <source>
        <dbReference type="EMBL" id="KAK8157395.1"/>
    </source>
</evidence>
<dbReference type="Proteomes" id="UP001456524">
    <property type="component" value="Unassembled WGS sequence"/>
</dbReference>
<evidence type="ECO:0000256" key="1">
    <source>
        <dbReference type="SAM" id="MobiDB-lite"/>
    </source>
</evidence>
<gene>
    <name evidence="2" type="ORF">IWX90DRAFT_322571</name>
</gene>
<name>A0ABR1XJY3_9PEZI</name>
<keyword evidence="3" id="KW-1185">Reference proteome</keyword>
<accession>A0ABR1XJY3</accession>
<sequence>MESAPSSTRGFGGSETESFGGRCSRLGTQFHRAPAGRSQEDGSMVPKASKRLVAEAKRLTRGGTGNGAGRSSDDDGGREQSWVAQRDGAVSRQSFDQQSRWRDGQGGIGRPGADKGQGRDMSLPPRPYHCRFRQIFVALPSQMLLRDKKTLTSPSSWAENRGFGSDCAALFFPVAHFSSHANVTRQGPSYTLGLPACILP</sequence>
<reference evidence="2 3" key="1">
    <citation type="journal article" date="2022" name="G3 (Bethesda)">
        <title>Enemy or ally: a genomic approach to elucidate the lifestyle of Phyllosticta citrichinaensis.</title>
        <authorList>
            <person name="Buijs V.A."/>
            <person name="Groenewald J.Z."/>
            <person name="Haridas S."/>
            <person name="LaButti K.M."/>
            <person name="Lipzen A."/>
            <person name="Martin F.M."/>
            <person name="Barry K."/>
            <person name="Grigoriev I.V."/>
            <person name="Crous P.W."/>
            <person name="Seidl M.F."/>
        </authorList>
    </citation>
    <scope>NUCLEOTIDE SEQUENCE [LARGE SCALE GENOMIC DNA]</scope>
    <source>
        <strain evidence="2 3">CBS 129764</strain>
    </source>
</reference>
<evidence type="ECO:0000313" key="3">
    <source>
        <dbReference type="Proteomes" id="UP001456524"/>
    </source>
</evidence>
<proteinExistence type="predicted"/>